<feature type="region of interest" description="Disordered" evidence="1">
    <location>
        <begin position="403"/>
        <end position="433"/>
    </location>
</feature>
<evidence type="ECO:0000256" key="1">
    <source>
        <dbReference type="SAM" id="MobiDB-lite"/>
    </source>
</evidence>
<dbReference type="Gene3D" id="1.10.8.10">
    <property type="entry name" value="DNA helicase RuvA subunit, C-terminal domain"/>
    <property type="match status" value="2"/>
</dbReference>
<dbReference type="SUPFAM" id="SSF46934">
    <property type="entry name" value="UBA-like"/>
    <property type="match status" value="1"/>
</dbReference>
<dbReference type="InterPro" id="IPR036063">
    <property type="entry name" value="Smr_dom_sf"/>
</dbReference>
<feature type="compositionally biased region" description="Polar residues" evidence="1">
    <location>
        <begin position="419"/>
        <end position="433"/>
    </location>
</feature>
<organism evidence="4 5">
    <name type="scientific">Naumovozyma dairenensis (strain ATCC 10597 / BCRC 20456 / CBS 421 / NBRC 0211 / NRRL Y-12639)</name>
    <name type="common">Saccharomyces dairenensis</name>
    <dbReference type="NCBI Taxonomy" id="1071378"/>
    <lineage>
        <taxon>Eukaryota</taxon>
        <taxon>Fungi</taxon>
        <taxon>Dikarya</taxon>
        <taxon>Ascomycota</taxon>
        <taxon>Saccharomycotina</taxon>
        <taxon>Saccharomycetes</taxon>
        <taxon>Saccharomycetales</taxon>
        <taxon>Saccharomycetaceae</taxon>
        <taxon>Naumovozyma</taxon>
    </lineage>
</organism>
<accession>G0WHY8</accession>
<evidence type="ECO:0008006" key="6">
    <source>
        <dbReference type="Google" id="ProtNLM"/>
    </source>
</evidence>
<dbReference type="InterPro" id="IPR052772">
    <property type="entry name" value="Endo/PolyKinase_Domain-Protein"/>
</dbReference>
<dbReference type="HOGENOM" id="CLU_590497_0_0_1"/>
<dbReference type="GO" id="GO:0004519">
    <property type="term" value="F:endonuclease activity"/>
    <property type="evidence" value="ECO:0007669"/>
    <property type="project" value="TreeGrafter"/>
</dbReference>
<dbReference type="OMA" id="NDDHESK"/>
<sequence length="553" mass="62733">MKNDAYNHETMNHNVDEVETIPNEHTDDDQLLSTLISMFPNKPIEILRNSLKSADNDIELAISILLSGNNANASASASASANANANAKDNTKSISEGEQKLQTYLDMFPTIAKSFIKSAYKRYHNSKPHISDDELITELLNFELLSSEDAKAQKIIQNQIKLKKNDTTMNMKIGKKNPWNSVSDNIQTIIQFTMVSRDVASRYLFHNQMNPVLAIIDIIFNYTNTTIEKNQNLHQKVEGKEAPATISSTFIRNKANYGRVQSNNGFAHLSTKTQQQRSKSNSSRTIPEKKISNEEVILSTFVPSQETGKPFRYSANDPNVIELNSIINDDSNLPLKSINPLFYKNCLRFFNGDINKIIPLALFIIKDNLANATFIHNLGTKENNVNPNDDTSNYKFIEVTSSSSKRKATKKHKSTSRSNSADNLSISTPLQQPNNFKDYQREGLQMISNLFETYTLDFHGFQSSDAINILKLGLNKWWSKELLEREINSKKYSITKSNKVIYLKPLTLITGRGLHSVGGVPRIKIQVKKYLNQNNFVYWEEPSFFIVEGKRQK</sequence>
<dbReference type="KEGG" id="ndi:NDAI_0K02080"/>
<dbReference type="PROSITE" id="PS51140">
    <property type="entry name" value="CUE"/>
    <property type="match status" value="1"/>
</dbReference>
<dbReference type="PANTHER" id="PTHR46535">
    <property type="entry name" value="NEDD4-BINDING PROTEIN 2"/>
    <property type="match status" value="1"/>
</dbReference>
<feature type="domain" description="Smr" evidence="2">
    <location>
        <begin position="456"/>
        <end position="553"/>
    </location>
</feature>
<dbReference type="InterPro" id="IPR009060">
    <property type="entry name" value="UBA-like_sf"/>
</dbReference>
<dbReference type="EMBL" id="HE580277">
    <property type="protein sequence ID" value="CCD27399.1"/>
    <property type="molecule type" value="Genomic_DNA"/>
</dbReference>
<dbReference type="GO" id="GO:0043130">
    <property type="term" value="F:ubiquitin binding"/>
    <property type="evidence" value="ECO:0007669"/>
    <property type="project" value="InterPro"/>
</dbReference>
<dbReference type="SMART" id="SM00463">
    <property type="entry name" value="SMR"/>
    <property type="match status" value="1"/>
</dbReference>
<gene>
    <name evidence="4" type="primary">NDAI0K02080</name>
    <name evidence="4" type="ordered locus">NDAI_0K02080</name>
</gene>
<dbReference type="GO" id="GO:0005634">
    <property type="term" value="C:nucleus"/>
    <property type="evidence" value="ECO:0007669"/>
    <property type="project" value="TreeGrafter"/>
</dbReference>
<feature type="region of interest" description="Disordered" evidence="1">
    <location>
        <begin position="267"/>
        <end position="286"/>
    </location>
</feature>
<evidence type="ECO:0000259" key="3">
    <source>
        <dbReference type="PROSITE" id="PS51140"/>
    </source>
</evidence>
<dbReference type="OrthoDB" id="4080456at2759"/>
<dbReference type="Pfam" id="PF02845">
    <property type="entry name" value="CUE"/>
    <property type="match status" value="1"/>
</dbReference>
<feature type="domain" description="CUE" evidence="3">
    <location>
        <begin position="27"/>
        <end position="70"/>
    </location>
</feature>
<dbReference type="PROSITE" id="PS50828">
    <property type="entry name" value="SMR"/>
    <property type="match status" value="1"/>
</dbReference>
<dbReference type="SMART" id="SM00546">
    <property type="entry name" value="CUE"/>
    <property type="match status" value="1"/>
</dbReference>
<dbReference type="SUPFAM" id="SSF160443">
    <property type="entry name" value="SMR domain-like"/>
    <property type="match status" value="1"/>
</dbReference>
<proteinExistence type="predicted"/>
<protein>
    <recommendedName>
        <fullName evidence="6">Smr domain-containing protein</fullName>
    </recommendedName>
</protein>
<evidence type="ECO:0000313" key="4">
    <source>
        <dbReference type="EMBL" id="CCD27399.1"/>
    </source>
</evidence>
<dbReference type="GeneID" id="11497765"/>
<evidence type="ECO:0000259" key="2">
    <source>
        <dbReference type="PROSITE" id="PS50828"/>
    </source>
</evidence>
<reference evidence="4 5" key="1">
    <citation type="journal article" date="2011" name="Proc. Natl. Acad. Sci. U.S.A.">
        <title>Evolutionary erosion of yeast sex chromosomes by mating-type switching accidents.</title>
        <authorList>
            <person name="Gordon J.L."/>
            <person name="Armisen D."/>
            <person name="Proux-Wera E."/>
            <person name="Oheigeartaigh S.S."/>
            <person name="Byrne K.P."/>
            <person name="Wolfe K.H."/>
        </authorList>
    </citation>
    <scope>NUCLEOTIDE SEQUENCE [LARGE SCALE GENOMIC DNA]</scope>
    <source>
        <strain evidence="5">ATCC 10597 / BCRC 20456 / CBS 421 / NBRC 0211 / NRRL Y-12639</strain>
    </source>
</reference>
<dbReference type="InterPro" id="IPR003892">
    <property type="entry name" value="CUE"/>
</dbReference>
<feature type="compositionally biased region" description="Polar residues" evidence="1">
    <location>
        <begin position="267"/>
        <end position="285"/>
    </location>
</feature>
<dbReference type="STRING" id="1071378.G0WHY8"/>
<dbReference type="CDD" id="cd14279">
    <property type="entry name" value="CUE"/>
    <property type="match status" value="1"/>
</dbReference>
<feature type="compositionally biased region" description="Basic residues" evidence="1">
    <location>
        <begin position="404"/>
        <end position="415"/>
    </location>
</feature>
<dbReference type="AlphaFoldDB" id="G0WHY8"/>
<evidence type="ECO:0000313" key="5">
    <source>
        <dbReference type="Proteomes" id="UP000000689"/>
    </source>
</evidence>
<dbReference type="RefSeq" id="XP_003672642.1">
    <property type="nucleotide sequence ID" value="XM_003672594.1"/>
</dbReference>
<name>G0WHY8_NAUDC</name>
<dbReference type="InterPro" id="IPR002625">
    <property type="entry name" value="Smr_dom"/>
</dbReference>
<dbReference type="Proteomes" id="UP000000689">
    <property type="component" value="Chromosome 11"/>
</dbReference>
<keyword evidence="5" id="KW-1185">Reference proteome</keyword>
<dbReference type="eggNOG" id="KOG2401">
    <property type="taxonomic scope" value="Eukaryota"/>
</dbReference>
<dbReference type="Gene3D" id="3.30.1370.110">
    <property type="match status" value="1"/>
</dbReference>
<dbReference type="PANTHER" id="PTHR46535:SF1">
    <property type="entry name" value="NEDD4-BINDING PROTEIN 2"/>
    <property type="match status" value="1"/>
</dbReference>